<dbReference type="Proteomes" id="UP000472267">
    <property type="component" value="Chromosome 7"/>
</dbReference>
<accession>A0A672JCJ9</accession>
<dbReference type="Pfam" id="PF16652">
    <property type="entry name" value="PH_13"/>
    <property type="match status" value="1"/>
</dbReference>
<organism evidence="3 4">
    <name type="scientific">Salarias fasciatus</name>
    <name type="common">Jewelled blenny</name>
    <name type="synonym">Blennius fasciatus</name>
    <dbReference type="NCBI Taxonomy" id="181472"/>
    <lineage>
        <taxon>Eukaryota</taxon>
        <taxon>Metazoa</taxon>
        <taxon>Chordata</taxon>
        <taxon>Craniata</taxon>
        <taxon>Vertebrata</taxon>
        <taxon>Euteleostomi</taxon>
        <taxon>Actinopterygii</taxon>
        <taxon>Neopterygii</taxon>
        <taxon>Teleostei</taxon>
        <taxon>Neoteleostei</taxon>
        <taxon>Acanthomorphata</taxon>
        <taxon>Ovalentaria</taxon>
        <taxon>Blenniimorphae</taxon>
        <taxon>Blenniiformes</taxon>
        <taxon>Blennioidei</taxon>
        <taxon>Blenniidae</taxon>
        <taxon>Salariinae</taxon>
        <taxon>Salarias</taxon>
    </lineage>
</organism>
<name>A0A672JCJ9_SALFA</name>
<keyword evidence="4" id="KW-1185">Reference proteome</keyword>
<dbReference type="AlphaFoldDB" id="A0A672JCJ9"/>
<evidence type="ECO:0000259" key="1">
    <source>
        <dbReference type="PROSITE" id="PS50003"/>
    </source>
</evidence>
<dbReference type="PROSITE" id="PS50003">
    <property type="entry name" value="PH_DOMAIN"/>
    <property type="match status" value="1"/>
</dbReference>
<dbReference type="Ensembl" id="ENSSFAT00005052431.1">
    <property type="protein sequence ID" value="ENSSFAP00005050790.1"/>
    <property type="gene ID" value="ENSSFAG00005024474.1"/>
</dbReference>
<dbReference type="Gene3D" id="1.20.900.10">
    <property type="entry name" value="Dbl homology (DH) domain"/>
    <property type="match status" value="1"/>
</dbReference>
<dbReference type="SMART" id="SM00325">
    <property type="entry name" value="RhoGEF"/>
    <property type="match status" value="1"/>
</dbReference>
<gene>
    <name evidence="3" type="primary">plekhg7</name>
</gene>
<proteinExistence type="predicted"/>
<dbReference type="GO" id="GO:0005085">
    <property type="term" value="F:guanyl-nucleotide exchange factor activity"/>
    <property type="evidence" value="ECO:0007669"/>
    <property type="project" value="InterPro"/>
</dbReference>
<dbReference type="InterPro" id="IPR011993">
    <property type="entry name" value="PH-like_dom_sf"/>
</dbReference>
<dbReference type="Pfam" id="PF00621">
    <property type="entry name" value="RhoGEF"/>
    <property type="match status" value="1"/>
</dbReference>
<dbReference type="Gene3D" id="2.30.29.30">
    <property type="entry name" value="Pleckstrin-homology domain (PH domain)/Phosphotyrosine-binding domain (PTB)"/>
    <property type="match status" value="1"/>
</dbReference>
<reference evidence="3" key="2">
    <citation type="submission" date="2025-08" db="UniProtKB">
        <authorList>
            <consortium name="Ensembl"/>
        </authorList>
    </citation>
    <scope>IDENTIFICATION</scope>
</reference>
<sequence>MQRHCQSYLSETLFPCLGKQEAMWELVTSECVYFLDQLMVLKEVFLATLSNLQLRNCLSDVDLWRLFANLNELCLVSFGFLNNLLRAIKEALDISEGGGPTLLELLSKAFQESICHSLQKYCLNYSTALQYLDTLKSREDFGFYVKWCERNEQCRRLQLRDLLVAPLQRLTRYPLLLRNIAKRCQLDEERGELQAVAEQVDTSICDLEGKVKWLDNYQKVKQLRDALVWLPVWERDKRAFVPENLKHLLKAVTLENLISHRSLLHEGKLVLTENTKLIDVYLFLFDEFLLITKIKRNKKVCHSSANLELDQLLKDGCVFTVLDQPVSLDRLQLRNIDQLNASTSGLPHSFIIMHQNRYQQCIGAFILQAASESSKRVWMSKIEGAVTTLLKLDSQQPRVKSSSLWLESSQI</sequence>
<evidence type="ECO:0000313" key="3">
    <source>
        <dbReference type="Ensembl" id="ENSSFAP00005050790.1"/>
    </source>
</evidence>
<reference evidence="3" key="3">
    <citation type="submission" date="2025-09" db="UniProtKB">
        <authorList>
            <consortium name="Ensembl"/>
        </authorList>
    </citation>
    <scope>IDENTIFICATION</scope>
</reference>
<dbReference type="InterPro" id="IPR001849">
    <property type="entry name" value="PH_domain"/>
</dbReference>
<dbReference type="InterPro" id="IPR000219">
    <property type="entry name" value="DH_dom"/>
</dbReference>
<dbReference type="SUPFAM" id="SSF50729">
    <property type="entry name" value="PH domain-like"/>
    <property type="match status" value="1"/>
</dbReference>
<feature type="domain" description="DH" evidence="2">
    <location>
        <begin position="18"/>
        <end position="210"/>
    </location>
</feature>
<dbReference type="SUPFAM" id="SSF48065">
    <property type="entry name" value="DBL homology domain (DH-domain)"/>
    <property type="match status" value="1"/>
</dbReference>
<dbReference type="InterPro" id="IPR040181">
    <property type="entry name" value="PKHG5/7"/>
</dbReference>
<dbReference type="PANTHER" id="PTHR13217">
    <property type="entry name" value="PLECKSTRIN HOMOLOGY DOMAIN-CONTAINING FAMILY G MEMBER 7"/>
    <property type="match status" value="1"/>
</dbReference>
<dbReference type="GO" id="GO:0007266">
    <property type="term" value="P:Rho protein signal transduction"/>
    <property type="evidence" value="ECO:0007669"/>
    <property type="project" value="TreeGrafter"/>
</dbReference>
<evidence type="ECO:0000313" key="4">
    <source>
        <dbReference type="Proteomes" id="UP000472267"/>
    </source>
</evidence>
<reference evidence="3" key="1">
    <citation type="submission" date="2019-06" db="EMBL/GenBank/DDBJ databases">
        <authorList>
            <consortium name="Wellcome Sanger Institute Data Sharing"/>
        </authorList>
    </citation>
    <scope>NUCLEOTIDE SEQUENCE [LARGE SCALE GENOMIC DNA]</scope>
</reference>
<evidence type="ECO:0000259" key="2">
    <source>
        <dbReference type="PROSITE" id="PS50010"/>
    </source>
</evidence>
<dbReference type="CDD" id="cd13245">
    <property type="entry name" value="PH_PLEKHG7"/>
    <property type="match status" value="1"/>
</dbReference>
<dbReference type="PROSITE" id="PS50010">
    <property type="entry name" value="DH_2"/>
    <property type="match status" value="1"/>
</dbReference>
<dbReference type="InterPro" id="IPR035899">
    <property type="entry name" value="DBL_dom_sf"/>
</dbReference>
<feature type="domain" description="PH" evidence="1">
    <location>
        <begin position="262"/>
        <end position="387"/>
    </location>
</feature>
<dbReference type="SMART" id="SM00233">
    <property type="entry name" value="PH"/>
    <property type="match status" value="1"/>
</dbReference>
<protein>
    <submittedName>
        <fullName evidence="3">Pleckstrin homology domain-containing family G member 7-like</fullName>
    </submittedName>
</protein>
<dbReference type="PANTHER" id="PTHR13217:SF6">
    <property type="entry name" value="PLECKSTRIN HOMOLOGY DOMAIN-CONTAINING FAMILY G MEMBER 7"/>
    <property type="match status" value="1"/>
</dbReference>